<dbReference type="GO" id="GO:0003905">
    <property type="term" value="F:alkylbase DNA N-glycosylase activity"/>
    <property type="evidence" value="ECO:0007669"/>
    <property type="project" value="InterPro"/>
</dbReference>
<evidence type="ECO:0000313" key="6">
    <source>
        <dbReference type="EMBL" id="NNF07578.1"/>
    </source>
</evidence>
<evidence type="ECO:0000256" key="1">
    <source>
        <dbReference type="ARBA" id="ARBA00009232"/>
    </source>
</evidence>
<gene>
    <name evidence="6" type="ORF">HKN21_12520</name>
</gene>
<organism evidence="6 7">
    <name type="scientific">Eiseniibacteriota bacterium</name>
    <dbReference type="NCBI Taxonomy" id="2212470"/>
    <lineage>
        <taxon>Bacteria</taxon>
        <taxon>Candidatus Eiseniibacteriota</taxon>
    </lineage>
</organism>
<dbReference type="Proteomes" id="UP000547674">
    <property type="component" value="Unassembled WGS sequence"/>
</dbReference>
<dbReference type="InterPro" id="IPR011034">
    <property type="entry name" value="Formyl_transferase-like_C_sf"/>
</dbReference>
<accession>A0A7Y2E987</accession>
<dbReference type="EMBL" id="JABDJR010000501">
    <property type="protein sequence ID" value="NNF07578.1"/>
    <property type="molecule type" value="Genomic_DNA"/>
</dbReference>
<dbReference type="EC" id="3.2.2.-" evidence="5"/>
<dbReference type="PANTHER" id="PTHR10429">
    <property type="entry name" value="DNA-3-METHYLADENINE GLYCOSYLASE"/>
    <property type="match status" value="1"/>
</dbReference>
<evidence type="ECO:0000313" key="7">
    <source>
        <dbReference type="Proteomes" id="UP000547674"/>
    </source>
</evidence>
<dbReference type="Gene3D" id="3.10.300.10">
    <property type="entry name" value="Methylpurine-DNA glycosylase (MPG)"/>
    <property type="match status" value="1"/>
</dbReference>
<dbReference type="FunFam" id="3.10.300.10:FF:000001">
    <property type="entry name" value="Putative 3-methyladenine DNA glycosylase"/>
    <property type="match status" value="1"/>
</dbReference>
<dbReference type="AlphaFoldDB" id="A0A7Y2E987"/>
<dbReference type="InterPro" id="IPR036995">
    <property type="entry name" value="MPG_sf"/>
</dbReference>
<dbReference type="Pfam" id="PF02245">
    <property type="entry name" value="Pur_DNA_glyco"/>
    <property type="match status" value="1"/>
</dbReference>
<dbReference type="CDD" id="cd00540">
    <property type="entry name" value="AAG"/>
    <property type="match status" value="1"/>
</dbReference>
<dbReference type="HAMAP" id="MF_00527">
    <property type="entry name" value="3MGH"/>
    <property type="match status" value="1"/>
</dbReference>
<keyword evidence="6" id="KW-0326">Glycosidase</keyword>
<reference evidence="6 7" key="1">
    <citation type="submission" date="2020-03" db="EMBL/GenBank/DDBJ databases">
        <title>Metabolic flexibility allows generalist bacteria to become dominant in a frequently disturbed ecosystem.</title>
        <authorList>
            <person name="Chen Y.-J."/>
            <person name="Leung P.M."/>
            <person name="Bay S.K."/>
            <person name="Hugenholtz P."/>
            <person name="Kessler A.J."/>
            <person name="Shelley G."/>
            <person name="Waite D.W."/>
            <person name="Cook P.L."/>
            <person name="Greening C."/>
        </authorList>
    </citation>
    <scope>NUCLEOTIDE SEQUENCE [LARGE SCALE GENOMIC DNA]</scope>
    <source>
        <strain evidence="6">SS_bin_28</strain>
    </source>
</reference>
<dbReference type="GO" id="GO:0003677">
    <property type="term" value="F:DNA binding"/>
    <property type="evidence" value="ECO:0007669"/>
    <property type="project" value="InterPro"/>
</dbReference>
<name>A0A7Y2E987_UNCEI</name>
<sequence>MAPRVPGRVLPQSFYSRNTLKVARSLLGCTLVRRIGKTWLWGRIVETEAYRGEDDPACHAAAGRTPRTALMYGPPGRAYVYFNYGMHHLLNVVTEKEGYPAAVLIRALEPLGGLSEMAAFRKRERDLCRGPVRLCQALAITLAENGARFRGGPLWIRESVDTSNPVSVGPRIGISKGTERPWRFWITDSAYVSG</sequence>
<evidence type="ECO:0000256" key="5">
    <source>
        <dbReference type="HAMAP-Rule" id="MF_00527"/>
    </source>
</evidence>
<evidence type="ECO:0000256" key="4">
    <source>
        <dbReference type="ARBA" id="ARBA00023204"/>
    </source>
</evidence>
<evidence type="ECO:0000256" key="3">
    <source>
        <dbReference type="ARBA" id="ARBA00022801"/>
    </source>
</evidence>
<keyword evidence="4 5" id="KW-0234">DNA repair</keyword>
<keyword evidence="3 5" id="KW-0378">Hydrolase</keyword>
<proteinExistence type="inferred from homology"/>
<dbReference type="GO" id="GO:0006284">
    <property type="term" value="P:base-excision repair"/>
    <property type="evidence" value="ECO:0007669"/>
    <property type="project" value="InterPro"/>
</dbReference>
<dbReference type="SUPFAM" id="SSF50486">
    <property type="entry name" value="FMT C-terminal domain-like"/>
    <property type="match status" value="1"/>
</dbReference>
<evidence type="ECO:0000256" key="2">
    <source>
        <dbReference type="ARBA" id="ARBA00022763"/>
    </source>
</evidence>
<dbReference type="NCBIfam" id="TIGR00567">
    <property type="entry name" value="3mg"/>
    <property type="match status" value="1"/>
</dbReference>
<dbReference type="PANTHER" id="PTHR10429:SF0">
    <property type="entry name" value="DNA-3-METHYLADENINE GLYCOSYLASE"/>
    <property type="match status" value="1"/>
</dbReference>
<keyword evidence="2 5" id="KW-0227">DNA damage</keyword>
<comment type="caution">
    <text evidence="6">The sequence shown here is derived from an EMBL/GenBank/DDBJ whole genome shotgun (WGS) entry which is preliminary data.</text>
</comment>
<dbReference type="NCBIfam" id="NF002003">
    <property type="entry name" value="PRK00802.1-3"/>
    <property type="match status" value="1"/>
</dbReference>
<comment type="similarity">
    <text evidence="1 5">Belongs to the DNA glycosylase MPG family.</text>
</comment>
<dbReference type="InterPro" id="IPR003180">
    <property type="entry name" value="MPG"/>
</dbReference>
<protein>
    <recommendedName>
        <fullName evidence="5">Putative 3-methyladenine DNA glycosylase</fullName>
        <ecNumber evidence="5">3.2.2.-</ecNumber>
    </recommendedName>
</protein>